<name>A0A2T8F5P9_9ACTN</name>
<evidence type="ECO:0000256" key="3">
    <source>
        <dbReference type="RuleBase" id="RU000524"/>
    </source>
</evidence>
<dbReference type="PIRSF" id="PIRSF002070">
    <property type="entry name" value="SSB"/>
    <property type="match status" value="1"/>
</dbReference>
<evidence type="ECO:0000256" key="2">
    <source>
        <dbReference type="PIRNR" id="PIRNR002070"/>
    </source>
</evidence>
<protein>
    <recommendedName>
        <fullName evidence="2 3">Single-stranded DNA-binding protein</fullName>
    </recommendedName>
</protein>
<dbReference type="Pfam" id="PF00436">
    <property type="entry name" value="SSB"/>
    <property type="match status" value="1"/>
</dbReference>
<evidence type="ECO:0000313" key="5">
    <source>
        <dbReference type="EMBL" id="PVG81027.1"/>
    </source>
</evidence>
<evidence type="ECO:0000313" key="6">
    <source>
        <dbReference type="Proteomes" id="UP000246018"/>
    </source>
</evidence>
<dbReference type="Proteomes" id="UP000246018">
    <property type="component" value="Unassembled WGS sequence"/>
</dbReference>
<accession>A0A2T8F5P9</accession>
<dbReference type="NCBIfam" id="TIGR00621">
    <property type="entry name" value="ssb"/>
    <property type="match status" value="1"/>
</dbReference>
<dbReference type="PANTHER" id="PTHR10302">
    <property type="entry name" value="SINGLE-STRANDED DNA-BINDING PROTEIN"/>
    <property type="match status" value="1"/>
</dbReference>
<dbReference type="Gene3D" id="2.40.50.140">
    <property type="entry name" value="Nucleic acid-binding proteins"/>
    <property type="match status" value="1"/>
</dbReference>
<evidence type="ECO:0000256" key="1">
    <source>
        <dbReference type="ARBA" id="ARBA00023125"/>
    </source>
</evidence>
<comment type="caution">
    <text evidence="5">The sequence shown here is derived from an EMBL/GenBank/DDBJ whole genome shotgun (WGS) entry which is preliminary data.</text>
</comment>
<dbReference type="InterPro" id="IPR012340">
    <property type="entry name" value="NA-bd_OB-fold"/>
</dbReference>
<dbReference type="RefSeq" id="WP_116573953.1">
    <property type="nucleotide sequence ID" value="NZ_QDGZ01000010.1"/>
</dbReference>
<keyword evidence="1 2" id="KW-0238">DNA-binding</keyword>
<sequence>MNDTYITFTGWVGTAPELRELPGGQQVASFRVASTPRRLRDGQWEDGPTTWHQVKAWRRLAGHVAESLRTGDPVLVHGRLVADVWKKPDGSLSTQLVVVASSVGHDLNHGTSAFTKPRREVEAVPSPEQVGASGEEAA</sequence>
<gene>
    <name evidence="5" type="ORF">DDE18_19545</name>
</gene>
<dbReference type="GO" id="GO:0003697">
    <property type="term" value="F:single-stranded DNA binding"/>
    <property type="evidence" value="ECO:0007669"/>
    <property type="project" value="InterPro"/>
</dbReference>
<evidence type="ECO:0000256" key="4">
    <source>
        <dbReference type="SAM" id="MobiDB-lite"/>
    </source>
</evidence>
<feature type="region of interest" description="Disordered" evidence="4">
    <location>
        <begin position="107"/>
        <end position="138"/>
    </location>
</feature>
<dbReference type="EMBL" id="QDGZ01000010">
    <property type="protein sequence ID" value="PVG81027.1"/>
    <property type="molecule type" value="Genomic_DNA"/>
</dbReference>
<dbReference type="PROSITE" id="PS50935">
    <property type="entry name" value="SSB"/>
    <property type="match status" value="1"/>
</dbReference>
<dbReference type="GO" id="GO:0006260">
    <property type="term" value="P:DNA replication"/>
    <property type="evidence" value="ECO:0007669"/>
    <property type="project" value="InterPro"/>
</dbReference>
<dbReference type="CDD" id="cd04496">
    <property type="entry name" value="SSB_OBF"/>
    <property type="match status" value="1"/>
</dbReference>
<organism evidence="5 6">
    <name type="scientific">Nocardioides gansuensis</name>
    <dbReference type="NCBI Taxonomy" id="2138300"/>
    <lineage>
        <taxon>Bacteria</taxon>
        <taxon>Bacillati</taxon>
        <taxon>Actinomycetota</taxon>
        <taxon>Actinomycetes</taxon>
        <taxon>Propionibacteriales</taxon>
        <taxon>Nocardioidaceae</taxon>
        <taxon>Nocardioides</taxon>
    </lineage>
</organism>
<proteinExistence type="predicted"/>
<keyword evidence="6" id="KW-1185">Reference proteome</keyword>
<dbReference type="GO" id="GO:0009295">
    <property type="term" value="C:nucleoid"/>
    <property type="evidence" value="ECO:0007669"/>
    <property type="project" value="TreeGrafter"/>
</dbReference>
<dbReference type="SUPFAM" id="SSF50249">
    <property type="entry name" value="Nucleic acid-binding proteins"/>
    <property type="match status" value="1"/>
</dbReference>
<dbReference type="AlphaFoldDB" id="A0A2T8F5P9"/>
<dbReference type="OrthoDB" id="4427276at2"/>
<dbReference type="PANTHER" id="PTHR10302:SF0">
    <property type="entry name" value="SINGLE-STRANDED DNA-BINDING PROTEIN, MITOCHONDRIAL"/>
    <property type="match status" value="1"/>
</dbReference>
<dbReference type="InterPro" id="IPR000424">
    <property type="entry name" value="Primosome_PriB/ssb"/>
</dbReference>
<reference evidence="5 6" key="1">
    <citation type="submission" date="2018-04" db="EMBL/GenBank/DDBJ databases">
        <title>Genome of Nocardioides gansuensis WSJ-1.</title>
        <authorList>
            <person name="Wu S."/>
            <person name="Wang G."/>
        </authorList>
    </citation>
    <scope>NUCLEOTIDE SEQUENCE [LARGE SCALE GENOMIC DNA]</scope>
    <source>
        <strain evidence="5 6">WSJ-1</strain>
    </source>
</reference>
<dbReference type="InterPro" id="IPR011344">
    <property type="entry name" value="ssDNA-bd"/>
</dbReference>